<evidence type="ECO:0000313" key="18">
    <source>
        <dbReference type="Proteomes" id="UP000009131"/>
    </source>
</evidence>
<dbReference type="SUPFAM" id="SSF51905">
    <property type="entry name" value="FAD/NAD(P)-binding domain"/>
    <property type="match status" value="1"/>
</dbReference>
<dbReference type="EC" id="1.1.3.20" evidence="6 13"/>
<dbReference type="PANTHER" id="PTHR46056">
    <property type="entry name" value="LONG-CHAIN-ALCOHOL OXIDASE"/>
    <property type="match status" value="1"/>
</dbReference>
<keyword evidence="8" id="KW-0812">Transmembrane</keyword>
<keyword evidence="9" id="KW-0274">FAD</keyword>
<proteinExistence type="inferred from homology"/>
<dbReference type="GO" id="GO:0046577">
    <property type="term" value="F:long-chain-alcohol oxidase activity"/>
    <property type="evidence" value="ECO:0007669"/>
    <property type="project" value="UniProtKB-EC"/>
</dbReference>
<dbReference type="Gene3D" id="3.50.50.60">
    <property type="entry name" value="FAD/NAD(P)-binding domain"/>
    <property type="match status" value="2"/>
</dbReference>
<dbReference type="PIRSF" id="PIRSF028937">
    <property type="entry name" value="Lg_Ch_AO"/>
    <property type="match status" value="1"/>
</dbReference>
<name>G7E7S3_MIXOS</name>
<evidence type="ECO:0000256" key="3">
    <source>
        <dbReference type="ARBA" id="ARBA00003842"/>
    </source>
</evidence>
<accession>G7E7S3</accession>
<dbReference type="EMBL" id="BABT02000165">
    <property type="protein sequence ID" value="GAA98883.1"/>
    <property type="molecule type" value="Genomic_DNA"/>
</dbReference>
<organism evidence="17 18">
    <name type="scientific">Mixia osmundae (strain CBS 9802 / IAM 14324 / JCM 22182 / KY 12970)</name>
    <dbReference type="NCBI Taxonomy" id="764103"/>
    <lineage>
        <taxon>Eukaryota</taxon>
        <taxon>Fungi</taxon>
        <taxon>Dikarya</taxon>
        <taxon>Basidiomycota</taxon>
        <taxon>Pucciniomycotina</taxon>
        <taxon>Mixiomycetes</taxon>
        <taxon>Mixiales</taxon>
        <taxon>Mixiaceae</taxon>
        <taxon>Mixia</taxon>
    </lineage>
</organism>
<dbReference type="GO" id="GO:0016020">
    <property type="term" value="C:membrane"/>
    <property type="evidence" value="ECO:0007669"/>
    <property type="project" value="UniProtKB-SubCell"/>
</dbReference>
<comment type="caution">
    <text evidence="17">The sequence shown here is derived from an EMBL/GenBank/DDBJ whole genome shotgun (WGS) entry which is preliminary data.</text>
</comment>
<keyword evidence="12" id="KW-0472">Membrane</keyword>
<evidence type="ECO:0000259" key="15">
    <source>
        <dbReference type="Pfam" id="PF00732"/>
    </source>
</evidence>
<dbReference type="InterPro" id="IPR007867">
    <property type="entry name" value="GMC_OxRtase_C"/>
</dbReference>
<comment type="similarity">
    <text evidence="5 13">Belongs to the GMC oxidoreductase family.</text>
</comment>
<evidence type="ECO:0000256" key="11">
    <source>
        <dbReference type="ARBA" id="ARBA00023002"/>
    </source>
</evidence>
<gene>
    <name evidence="17" type="primary">Mo05571</name>
    <name evidence="17" type="ORF">E5Q_05571</name>
</gene>
<dbReference type="HOGENOM" id="CLU_008878_3_1_1"/>
<keyword evidence="10" id="KW-1133">Transmembrane helix</keyword>
<keyword evidence="18" id="KW-1185">Reference proteome</keyword>
<dbReference type="Pfam" id="PF00732">
    <property type="entry name" value="GMC_oxred_N"/>
    <property type="match status" value="1"/>
</dbReference>
<sequence length="753" mass="81500">MTSYLPETTDPTKVETNRLTPLEVAQQVKPLNDTQLKVLACIADTVFAAHNDEEAAWITAAMPADANDFQRKNITKFAKAKYSDSPTALDDLVRQMVASVSGPNIKDLGLMLSALSTRVGTFAMSGKTSAFCDLSQADRETVIRGWGNSPIFLLRKAYAAFTALTLFVVYNAFDTASVGIGYPFNGDPMRQSTDERIQKSYPFKFEQISKDYQTFDTEILIIGSGAGGGVVSATLSKAGLQVMVVEKGVFVPTESMNGRALDGYRNLYEAEGIMVTDDGSMNILAGSTFGGGTTVNWSASLKPQHYVREAWARKYGLTYFVSNEFQQSLDFVCERMGVDTKQIKHNAANQKLIDGAKKVGYHVDEIPQNTGGKEHSCGFCGFGCPYGEKQGGTATWLRDAAENGAKFMQGASVERILFCPPGALMLPDAQNYKAFFYNKTNTRAVGALLKFKDGRHAIVRAHKSVVVSGGSLNSPVILQKSGLTNRNIGRGLHLHPCGFVTGYYDEKIEPYNGAIMTTVSNVVENVDGEHFGAKIEIIASSAGTYGAAVVGWNGSKEHKRNALEYPNSVCMIILSRDRDGGRVYTDAEGKCRVDYTISPHDAKSMHAGIKAAVQMQLAAGARRISTSQRLVPDFIVKNTPASLNDPDFVEWFAQVEKAGVKPSWSSIGSAHQMGSNPMGTKPTNGAVDPRGRPWSTQGLYVADASVFREASGVNPMVTTMGVSHSIAKFIIADLAQSGTQPAFQFNEAPQPHL</sequence>
<comment type="function">
    <text evidence="3">Long-chain fatty alcohol oxidase involved in the omega-oxidation pathway of lipid degradation.</text>
</comment>
<evidence type="ECO:0000256" key="6">
    <source>
        <dbReference type="ARBA" id="ARBA00013125"/>
    </source>
</evidence>
<evidence type="ECO:0000256" key="2">
    <source>
        <dbReference type="ARBA" id="ARBA00001974"/>
    </source>
</evidence>
<evidence type="ECO:0000256" key="14">
    <source>
        <dbReference type="PIRSR" id="PIRSR028937-1"/>
    </source>
</evidence>
<evidence type="ECO:0000256" key="10">
    <source>
        <dbReference type="ARBA" id="ARBA00022989"/>
    </source>
</evidence>
<dbReference type="AlphaFoldDB" id="G7E7S3"/>
<evidence type="ECO:0000256" key="12">
    <source>
        <dbReference type="ARBA" id="ARBA00023136"/>
    </source>
</evidence>
<feature type="domain" description="Glucose-methanol-choline oxidoreductase N-terminal" evidence="15">
    <location>
        <begin position="265"/>
        <end position="497"/>
    </location>
</feature>
<evidence type="ECO:0000256" key="1">
    <source>
        <dbReference type="ARBA" id="ARBA00000920"/>
    </source>
</evidence>
<dbReference type="Proteomes" id="UP000009131">
    <property type="component" value="Unassembled WGS sequence"/>
</dbReference>
<evidence type="ECO:0000256" key="9">
    <source>
        <dbReference type="ARBA" id="ARBA00022827"/>
    </source>
</evidence>
<evidence type="ECO:0000256" key="4">
    <source>
        <dbReference type="ARBA" id="ARBA00004370"/>
    </source>
</evidence>
<dbReference type="GO" id="GO:0050660">
    <property type="term" value="F:flavin adenine dinucleotide binding"/>
    <property type="evidence" value="ECO:0007669"/>
    <property type="project" value="InterPro"/>
</dbReference>
<evidence type="ECO:0000256" key="13">
    <source>
        <dbReference type="PIRNR" id="PIRNR028937"/>
    </source>
</evidence>
<reference evidence="17 18" key="2">
    <citation type="journal article" date="2012" name="Open Biol.">
        <title>Characteristics of nucleosomes and linker DNA regions on the genome of the basidiomycete Mixia osmundae revealed by mono- and dinucleosome mapping.</title>
        <authorList>
            <person name="Nishida H."/>
            <person name="Kondo S."/>
            <person name="Matsumoto T."/>
            <person name="Suzuki Y."/>
            <person name="Yoshikawa H."/>
            <person name="Taylor T.D."/>
            <person name="Sugiyama J."/>
        </authorList>
    </citation>
    <scope>NUCLEOTIDE SEQUENCE [LARGE SCALE GENOMIC DNA]</scope>
    <source>
        <strain evidence="18">CBS 9802 / IAM 14324 / JCM 22182 / KY 12970</strain>
    </source>
</reference>
<dbReference type="eggNOG" id="ENOG502QSD8">
    <property type="taxonomic scope" value="Eukaryota"/>
</dbReference>
<keyword evidence="7" id="KW-0285">Flavoprotein</keyword>
<feature type="active site" description="Proton acceptor" evidence="14">
    <location>
        <position position="671"/>
    </location>
</feature>
<comment type="cofactor">
    <cofactor evidence="2">
        <name>FAD</name>
        <dbReference type="ChEBI" id="CHEBI:57692"/>
    </cofactor>
</comment>
<dbReference type="Pfam" id="PF05199">
    <property type="entry name" value="GMC_oxred_C"/>
    <property type="match status" value="1"/>
</dbReference>
<comment type="catalytic activity">
    <reaction evidence="1 13">
        <text>a long-chain primary fatty alcohol + O2 = a long-chain fatty aldehyde + H2O2</text>
        <dbReference type="Rhea" id="RHEA:22756"/>
        <dbReference type="ChEBI" id="CHEBI:15379"/>
        <dbReference type="ChEBI" id="CHEBI:16240"/>
        <dbReference type="ChEBI" id="CHEBI:17176"/>
        <dbReference type="ChEBI" id="CHEBI:77396"/>
        <dbReference type="EC" id="1.1.3.20"/>
    </reaction>
</comment>
<comment type="subcellular location">
    <subcellularLocation>
        <location evidence="4">Membrane</location>
    </subcellularLocation>
</comment>
<dbReference type="InterPro" id="IPR036188">
    <property type="entry name" value="FAD/NAD-bd_sf"/>
</dbReference>
<keyword evidence="11 13" id="KW-0560">Oxidoreductase</keyword>
<dbReference type="InterPro" id="IPR000172">
    <property type="entry name" value="GMC_OxRdtase_N"/>
</dbReference>
<dbReference type="OrthoDB" id="269227at2759"/>
<feature type="domain" description="Glucose-methanol-choline oxidoreductase C-terminal" evidence="16">
    <location>
        <begin position="585"/>
        <end position="722"/>
    </location>
</feature>
<dbReference type="PANTHER" id="PTHR46056:SF12">
    <property type="entry name" value="LONG-CHAIN-ALCOHOL OXIDASE"/>
    <property type="match status" value="1"/>
</dbReference>
<dbReference type="RefSeq" id="XP_014567047.1">
    <property type="nucleotide sequence ID" value="XM_014711561.1"/>
</dbReference>
<evidence type="ECO:0000256" key="8">
    <source>
        <dbReference type="ARBA" id="ARBA00022692"/>
    </source>
</evidence>
<dbReference type="STRING" id="764103.G7E7S3"/>
<protein>
    <recommendedName>
        <fullName evidence="6 13">Long-chain-alcohol oxidase</fullName>
        <ecNumber evidence="6 13">1.1.3.20</ecNumber>
    </recommendedName>
</protein>
<reference evidence="17 18" key="1">
    <citation type="journal article" date="2011" name="J. Gen. Appl. Microbiol.">
        <title>Draft genome sequencing of the enigmatic basidiomycete Mixia osmundae.</title>
        <authorList>
            <person name="Nishida H."/>
            <person name="Nagatsuka Y."/>
            <person name="Sugiyama J."/>
        </authorList>
    </citation>
    <scope>NUCLEOTIDE SEQUENCE [LARGE SCALE GENOMIC DNA]</scope>
    <source>
        <strain evidence="18">CBS 9802 / IAM 14324 / JCM 22182 / KY 12970</strain>
    </source>
</reference>
<evidence type="ECO:0000256" key="7">
    <source>
        <dbReference type="ARBA" id="ARBA00022630"/>
    </source>
</evidence>
<dbReference type="OMA" id="RNVKGCW"/>
<dbReference type="InterPro" id="IPR012400">
    <property type="entry name" value="Long_Oxdase"/>
</dbReference>
<evidence type="ECO:0000259" key="16">
    <source>
        <dbReference type="Pfam" id="PF05199"/>
    </source>
</evidence>
<evidence type="ECO:0000313" key="17">
    <source>
        <dbReference type="EMBL" id="GAA98883.1"/>
    </source>
</evidence>
<evidence type="ECO:0000256" key="5">
    <source>
        <dbReference type="ARBA" id="ARBA00010790"/>
    </source>
</evidence>
<dbReference type="InParanoid" id="G7E7S3"/>